<dbReference type="AlphaFoldDB" id="A0A6P8AWC3"/>
<reference evidence="1 2" key="1">
    <citation type="journal article" date="2019" name="Mol. Biol. Evol.">
        <title>Blast fungal genomes show frequent chromosomal changes, gene gains and losses, and effector gene turnover.</title>
        <authorList>
            <person name="Gomez Luciano L.B."/>
            <person name="Jason Tsai I."/>
            <person name="Chuma I."/>
            <person name="Tosa Y."/>
            <person name="Chen Y.H."/>
            <person name="Li J.Y."/>
            <person name="Li M.Y."/>
            <person name="Jade Lu M.Y."/>
            <person name="Nakayashiki H."/>
            <person name="Li W.H."/>
        </authorList>
    </citation>
    <scope>NUCLEOTIDE SEQUENCE [LARGE SCALE GENOMIC DNA]</scope>
    <source>
        <strain evidence="1 2">NI907</strain>
    </source>
</reference>
<organism evidence="1 2">
    <name type="scientific">Pyricularia grisea</name>
    <name type="common">Crabgrass-specific blast fungus</name>
    <name type="synonym">Magnaporthe grisea</name>
    <dbReference type="NCBI Taxonomy" id="148305"/>
    <lineage>
        <taxon>Eukaryota</taxon>
        <taxon>Fungi</taxon>
        <taxon>Dikarya</taxon>
        <taxon>Ascomycota</taxon>
        <taxon>Pezizomycotina</taxon>
        <taxon>Sordariomycetes</taxon>
        <taxon>Sordariomycetidae</taxon>
        <taxon>Magnaporthales</taxon>
        <taxon>Pyriculariaceae</taxon>
        <taxon>Pyricularia</taxon>
    </lineage>
</organism>
<dbReference type="KEGG" id="pgri:PgNI_08541"/>
<dbReference type="RefSeq" id="XP_030979226.1">
    <property type="nucleotide sequence ID" value="XM_031128537.1"/>
</dbReference>
<evidence type="ECO:0000313" key="1">
    <source>
        <dbReference type="Proteomes" id="UP000515153"/>
    </source>
</evidence>
<reference evidence="2" key="2">
    <citation type="submission" date="2019-10" db="EMBL/GenBank/DDBJ databases">
        <authorList>
            <consortium name="NCBI Genome Project"/>
        </authorList>
    </citation>
    <scope>NUCLEOTIDE SEQUENCE</scope>
    <source>
        <strain evidence="2">NI907</strain>
    </source>
</reference>
<dbReference type="GeneID" id="41963445"/>
<sequence>MVCEYGPIIDDHAEKSRDLILVGKLLGHKKPRVFAFVDRRPSALPSFLPSVVLRLREWIGCFLAGA</sequence>
<name>A0A6P8AWC3_PYRGI</name>
<accession>A0A6P8AWC3</accession>
<keyword evidence="1" id="KW-1185">Reference proteome</keyword>
<gene>
    <name evidence="2" type="ORF">PgNI_08541</name>
</gene>
<protein>
    <submittedName>
        <fullName evidence="2">Uncharacterized protein</fullName>
    </submittedName>
</protein>
<proteinExistence type="predicted"/>
<reference evidence="2" key="3">
    <citation type="submission" date="2025-08" db="UniProtKB">
        <authorList>
            <consortium name="RefSeq"/>
        </authorList>
    </citation>
    <scope>IDENTIFICATION</scope>
    <source>
        <strain evidence="2">NI907</strain>
    </source>
</reference>
<dbReference type="Proteomes" id="UP000515153">
    <property type="component" value="Chromosome V"/>
</dbReference>
<evidence type="ECO:0000313" key="2">
    <source>
        <dbReference type="RefSeq" id="XP_030979226.1"/>
    </source>
</evidence>